<evidence type="ECO:0000256" key="3">
    <source>
        <dbReference type="SAM" id="SignalP"/>
    </source>
</evidence>
<feature type="region of interest" description="Disordered" evidence="1">
    <location>
        <begin position="82"/>
        <end position="117"/>
    </location>
</feature>
<keyword evidence="2" id="KW-0472">Membrane</keyword>
<accession>A0AAV8T7L8</accession>
<dbReference type="InterPro" id="IPR015943">
    <property type="entry name" value="WD40/YVTN_repeat-like_dom_sf"/>
</dbReference>
<keyword evidence="5" id="KW-1185">Reference proteome</keyword>
<keyword evidence="2" id="KW-1133">Transmembrane helix</keyword>
<dbReference type="Gene3D" id="2.130.10.10">
    <property type="entry name" value="YVTN repeat-like/Quinoprotein amine dehydrogenase"/>
    <property type="match status" value="1"/>
</dbReference>
<name>A0AAV8T7L8_9ROSI</name>
<feature type="region of interest" description="Disordered" evidence="1">
    <location>
        <begin position="553"/>
        <end position="645"/>
    </location>
</feature>
<organism evidence="4 5">
    <name type="scientific">Erythroxylum novogranatense</name>
    <dbReference type="NCBI Taxonomy" id="1862640"/>
    <lineage>
        <taxon>Eukaryota</taxon>
        <taxon>Viridiplantae</taxon>
        <taxon>Streptophyta</taxon>
        <taxon>Embryophyta</taxon>
        <taxon>Tracheophyta</taxon>
        <taxon>Spermatophyta</taxon>
        <taxon>Magnoliopsida</taxon>
        <taxon>eudicotyledons</taxon>
        <taxon>Gunneridae</taxon>
        <taxon>Pentapetalae</taxon>
        <taxon>rosids</taxon>
        <taxon>fabids</taxon>
        <taxon>Malpighiales</taxon>
        <taxon>Erythroxylaceae</taxon>
        <taxon>Erythroxylum</taxon>
    </lineage>
</organism>
<feature type="chain" id="PRO_5043731637" evidence="3">
    <location>
        <begin position="30"/>
        <end position="645"/>
    </location>
</feature>
<dbReference type="AlphaFoldDB" id="A0AAV8T7L8"/>
<evidence type="ECO:0000256" key="1">
    <source>
        <dbReference type="SAM" id="MobiDB-lite"/>
    </source>
</evidence>
<dbReference type="SUPFAM" id="SSF50978">
    <property type="entry name" value="WD40 repeat-like"/>
    <property type="match status" value="1"/>
</dbReference>
<feature type="compositionally biased region" description="Low complexity" evidence="1">
    <location>
        <begin position="564"/>
        <end position="574"/>
    </location>
</feature>
<dbReference type="InterPro" id="IPR045288">
    <property type="entry name" value="At1g75140-like"/>
</dbReference>
<protein>
    <submittedName>
        <fullName evidence="4">Uncharacterized protein</fullName>
    </submittedName>
</protein>
<evidence type="ECO:0000256" key="2">
    <source>
        <dbReference type="SAM" id="Phobius"/>
    </source>
</evidence>
<comment type="caution">
    <text evidence="4">The sequence shown here is derived from an EMBL/GenBank/DDBJ whole genome shotgun (WGS) entry which is preliminary data.</text>
</comment>
<reference evidence="4 5" key="1">
    <citation type="submission" date="2021-09" db="EMBL/GenBank/DDBJ databases">
        <title>Genomic insights and catalytic innovation underlie evolution of tropane alkaloids biosynthesis.</title>
        <authorList>
            <person name="Wang Y.-J."/>
            <person name="Tian T."/>
            <person name="Huang J.-P."/>
            <person name="Huang S.-X."/>
        </authorList>
    </citation>
    <scope>NUCLEOTIDE SEQUENCE [LARGE SCALE GENOMIC DNA]</scope>
    <source>
        <strain evidence="4">KIB-2018</strain>
        <tissue evidence="4">Leaf</tissue>
    </source>
</reference>
<dbReference type="PANTHER" id="PTHR35464:SF1">
    <property type="entry name" value="OS06G0115200 PROTEIN"/>
    <property type="match status" value="1"/>
</dbReference>
<feature type="transmembrane region" description="Helical" evidence="2">
    <location>
        <begin position="488"/>
        <end position="508"/>
    </location>
</feature>
<feature type="region of interest" description="Disordered" evidence="1">
    <location>
        <begin position="29"/>
        <end position="49"/>
    </location>
</feature>
<sequence>MAAKPHQGKFFILVCFLFILGSQPLGAFANSSSVPTHQEPEEAANESNPQDILLQRLEELVRNLSDLVAKLEPKLLEYPKTVTLDSQESQERDKTDRRRKVSGDEMKGESKNRDGEKMRAVSVTKFSPLWSERFHFVSAVKLDSDATCIDVLPFRDYEGLNKYVAVGDDKGRVYVFSSSGDVLVEFDTKCDSPITAMTSYLSVYKNESFVVTGHQNGEILMHKVYESSNWEELTSLFMVSVSKFALNKNGDEGYAITILEMHHFGRLKYVLSSDANGMIRVFRENGTIHGSAMPVSKPLAFLKQKLLFLTENGAGSLDMRTMTVRESECEGSNHSLVRSFAFDSTERSKAYGFTSDGDLIHVLLLGDAMNFKCRVKSKRKVDLLEPIAFKSIKGYLLVVNQEKVLVYNVSSHHYVRAGGPRLLFSAGLDEIRSSFLNYQATEDDSNWKNPIPLIAGDHEKLIILGLGNGFVGIYRSNLPIFKGEFNTMLWTSPVIFFLIFLFGAWQFFAKKREALTSWGPDDPFTSNPARTGVPLGSASSFVESSSRNADVMDLRAGGLRGPPRRYLSPSRYPGGATAPFRPSSADTNTASFRPSSTDANARSTSVDPNYRAPAELKYRGPTLESTGFPKRRESLYGNSQVDDGN</sequence>
<dbReference type="Proteomes" id="UP001159364">
    <property type="component" value="Linkage Group LG06"/>
</dbReference>
<proteinExistence type="predicted"/>
<gene>
    <name evidence="4" type="ORF">K2173_007401</name>
</gene>
<feature type="compositionally biased region" description="Polar residues" evidence="1">
    <location>
        <begin position="636"/>
        <end position="645"/>
    </location>
</feature>
<dbReference type="EMBL" id="JAIWQS010000006">
    <property type="protein sequence ID" value="KAJ8762245.1"/>
    <property type="molecule type" value="Genomic_DNA"/>
</dbReference>
<dbReference type="PANTHER" id="PTHR35464">
    <property type="entry name" value="OS06G0115200 PROTEIN"/>
    <property type="match status" value="1"/>
</dbReference>
<dbReference type="InterPro" id="IPR036322">
    <property type="entry name" value="WD40_repeat_dom_sf"/>
</dbReference>
<feature type="compositionally biased region" description="Basic and acidic residues" evidence="1">
    <location>
        <begin position="89"/>
        <end position="117"/>
    </location>
</feature>
<keyword evidence="2" id="KW-0812">Transmembrane</keyword>
<feature type="compositionally biased region" description="Polar residues" evidence="1">
    <location>
        <begin position="584"/>
        <end position="607"/>
    </location>
</feature>
<evidence type="ECO:0000313" key="4">
    <source>
        <dbReference type="EMBL" id="KAJ8762245.1"/>
    </source>
</evidence>
<feature type="signal peptide" evidence="3">
    <location>
        <begin position="1"/>
        <end position="29"/>
    </location>
</feature>
<keyword evidence="3" id="KW-0732">Signal</keyword>
<evidence type="ECO:0000313" key="5">
    <source>
        <dbReference type="Proteomes" id="UP001159364"/>
    </source>
</evidence>